<accession>A0A9P1BNU8</accession>
<reference evidence="3" key="2">
    <citation type="submission" date="2024-04" db="EMBL/GenBank/DDBJ databases">
        <authorList>
            <person name="Chen Y."/>
            <person name="Shah S."/>
            <person name="Dougan E. K."/>
            <person name="Thang M."/>
            <person name="Chan C."/>
        </authorList>
    </citation>
    <scope>NUCLEOTIDE SEQUENCE [LARGE SCALE GENOMIC DNA]</scope>
</reference>
<protein>
    <submittedName>
        <fullName evidence="2">Uncharacterized protein</fullName>
    </submittedName>
</protein>
<dbReference type="OrthoDB" id="425723at2759"/>
<comment type="caution">
    <text evidence="2">The sequence shown here is derived from an EMBL/GenBank/DDBJ whole genome shotgun (WGS) entry which is preliminary data.</text>
</comment>
<reference evidence="2" key="1">
    <citation type="submission" date="2022-10" db="EMBL/GenBank/DDBJ databases">
        <authorList>
            <person name="Chen Y."/>
            <person name="Dougan E. K."/>
            <person name="Chan C."/>
            <person name="Rhodes N."/>
            <person name="Thang M."/>
        </authorList>
    </citation>
    <scope>NUCLEOTIDE SEQUENCE</scope>
</reference>
<evidence type="ECO:0000313" key="4">
    <source>
        <dbReference type="Proteomes" id="UP001152797"/>
    </source>
</evidence>
<feature type="transmembrane region" description="Helical" evidence="1">
    <location>
        <begin position="130"/>
        <end position="146"/>
    </location>
</feature>
<gene>
    <name evidence="2" type="ORF">C1SCF055_LOCUS4054</name>
</gene>
<evidence type="ECO:0000256" key="1">
    <source>
        <dbReference type="SAM" id="Phobius"/>
    </source>
</evidence>
<keyword evidence="1" id="KW-1133">Transmembrane helix</keyword>
<name>A0A9P1BNU8_9DINO</name>
<dbReference type="EMBL" id="CAMXCT010000224">
    <property type="protein sequence ID" value="CAI3975773.1"/>
    <property type="molecule type" value="Genomic_DNA"/>
</dbReference>
<proteinExistence type="predicted"/>
<dbReference type="EMBL" id="CAMXCT020000224">
    <property type="protein sequence ID" value="CAL1129148.1"/>
    <property type="molecule type" value="Genomic_DNA"/>
</dbReference>
<sequence length="354" mass="38144">MVMAQYERERARRVLVVGGWSPGPLDALRARMDRVEFLEPTIPMPPSGCRWCLNPFCPLLLVVIFWLLPMVASGEWPAGIEGTMSWLVRLAALLAIPLLLRLCVAGLVWFSIKDGLWTISRAINDFQPDVILAFSWGGGLALWLLAERRWRGPTLLLAPTVKAMACVACRALPRFPAPSALAPVHVFHAHHDGFCPESQVAVLSAAGCELHLCDDNHVLLRRQTVEEIHSCLKQLLSLSPVENRDGEVEHPPACGGVLVAAGCLYVARPTTALHGAAWPSGCMAFVRSEGRDDALVTFGAGRWIAPVLILLVISACADWSMVVGALVAGKPKGPGAGMALVCSGVQNGDPTIKH</sequence>
<evidence type="ECO:0000313" key="2">
    <source>
        <dbReference type="EMBL" id="CAI3975773.1"/>
    </source>
</evidence>
<keyword evidence="1" id="KW-0812">Transmembrane</keyword>
<dbReference type="AlphaFoldDB" id="A0A9P1BNU8"/>
<organism evidence="2">
    <name type="scientific">Cladocopium goreaui</name>
    <dbReference type="NCBI Taxonomy" id="2562237"/>
    <lineage>
        <taxon>Eukaryota</taxon>
        <taxon>Sar</taxon>
        <taxon>Alveolata</taxon>
        <taxon>Dinophyceae</taxon>
        <taxon>Suessiales</taxon>
        <taxon>Symbiodiniaceae</taxon>
        <taxon>Cladocopium</taxon>
    </lineage>
</organism>
<dbReference type="Proteomes" id="UP001152797">
    <property type="component" value="Unassembled WGS sequence"/>
</dbReference>
<dbReference type="Gene3D" id="3.40.50.1820">
    <property type="entry name" value="alpha/beta hydrolase"/>
    <property type="match status" value="1"/>
</dbReference>
<dbReference type="EMBL" id="CAMXCT030000224">
    <property type="protein sequence ID" value="CAL4763085.1"/>
    <property type="molecule type" value="Genomic_DNA"/>
</dbReference>
<dbReference type="SUPFAM" id="SSF53474">
    <property type="entry name" value="alpha/beta-Hydrolases"/>
    <property type="match status" value="1"/>
</dbReference>
<dbReference type="InterPro" id="IPR029058">
    <property type="entry name" value="AB_hydrolase_fold"/>
</dbReference>
<keyword evidence="1" id="KW-0472">Membrane</keyword>
<keyword evidence="4" id="KW-1185">Reference proteome</keyword>
<feature type="transmembrane region" description="Helical" evidence="1">
    <location>
        <begin position="53"/>
        <end position="74"/>
    </location>
</feature>
<feature type="transmembrane region" description="Helical" evidence="1">
    <location>
        <begin position="86"/>
        <end position="110"/>
    </location>
</feature>
<evidence type="ECO:0000313" key="3">
    <source>
        <dbReference type="EMBL" id="CAL1129148.1"/>
    </source>
</evidence>